<dbReference type="SUPFAM" id="SSF49870">
    <property type="entry name" value="Osmotin, thaumatin-like protein"/>
    <property type="match status" value="1"/>
</dbReference>
<dbReference type="InterPro" id="IPR037176">
    <property type="entry name" value="Osmotin/thaumatin-like_sf"/>
</dbReference>
<dbReference type="SUPFAM" id="SSF52540">
    <property type="entry name" value="P-loop containing nucleoside triphosphate hydrolases"/>
    <property type="match status" value="1"/>
</dbReference>
<evidence type="ECO:0000313" key="3">
    <source>
        <dbReference type="Proteomes" id="UP001187471"/>
    </source>
</evidence>
<dbReference type="PROSITE" id="PS51367">
    <property type="entry name" value="THAUMATIN_2"/>
    <property type="match status" value="1"/>
</dbReference>
<evidence type="ECO:0000313" key="2">
    <source>
        <dbReference type="EMBL" id="KAK2979927.1"/>
    </source>
</evidence>
<sequence length="404" mass="45312">MVRSALGSHSLLLRPHRSVKLSHRRLRKRFCRVDHGADRAARDGTTLDISDNGGLDFYGVNAMRGYNFPQGDDERNCMATTCVNAPDRPSETGRACPWAHRYEDDDGKEKNRTFACSLADYHITFCPRPSPATGSGDGQCGSSVATGQSDDELSTNYGGLDLEALSRLDGRRWSSSCRSQEGLELVAVNRDGEEERMTKSIRTLSQKYRPMFFEELIGQNIVVQSLMNAILRGRVASLYLFQGPRGTGKTSTARVLAAALNCLASNKTKPCGVCRECSEFILGNVLRQLPPHHGRALLRRRRSRGVRLFPELRPPQPTHPRRRALATRPLHVQLRPRDEDAAIAVIRIKKLHPLNPIVFHHLDHHFRWQLVCCHGTPVHTETIHAIPLQNTQKQKVYGTPIPSR</sequence>
<dbReference type="InterPro" id="IPR050238">
    <property type="entry name" value="DNA_Rep/Repair_Clamp_Loader"/>
</dbReference>
<dbReference type="PANTHER" id="PTHR11669:SF63">
    <property type="entry name" value="PROTEIN STICHEL"/>
    <property type="match status" value="1"/>
</dbReference>
<reference evidence="2" key="1">
    <citation type="submission" date="2022-12" db="EMBL/GenBank/DDBJ databases">
        <title>Draft genome assemblies for two species of Escallonia (Escalloniales).</title>
        <authorList>
            <person name="Chanderbali A."/>
            <person name="Dervinis C."/>
            <person name="Anghel I."/>
            <person name="Soltis D."/>
            <person name="Soltis P."/>
            <person name="Zapata F."/>
        </authorList>
    </citation>
    <scope>NUCLEOTIDE SEQUENCE</scope>
    <source>
        <strain evidence="2">UCBG92.1500</strain>
        <tissue evidence="2">Leaf</tissue>
    </source>
</reference>
<dbReference type="Pfam" id="PF13177">
    <property type="entry name" value="DNA_pol3_delta2"/>
    <property type="match status" value="1"/>
</dbReference>
<dbReference type="InterPro" id="IPR027417">
    <property type="entry name" value="P-loop_NTPase"/>
</dbReference>
<dbReference type="InterPro" id="IPR001938">
    <property type="entry name" value="Thaumatin"/>
</dbReference>
<dbReference type="EMBL" id="JAVXUO010001697">
    <property type="protein sequence ID" value="KAK2979927.1"/>
    <property type="molecule type" value="Genomic_DNA"/>
</dbReference>
<feature type="region of interest" description="Disordered" evidence="1">
    <location>
        <begin position="132"/>
        <end position="153"/>
    </location>
</feature>
<dbReference type="GO" id="GO:0006281">
    <property type="term" value="P:DNA repair"/>
    <property type="evidence" value="ECO:0007669"/>
    <property type="project" value="TreeGrafter"/>
</dbReference>
<evidence type="ECO:0000256" key="1">
    <source>
        <dbReference type="SAM" id="MobiDB-lite"/>
    </source>
</evidence>
<gene>
    <name evidence="2" type="ORF">RJ640_002188</name>
</gene>
<comment type="caution">
    <text evidence="2">The sequence shown here is derived from an EMBL/GenBank/DDBJ whole genome shotgun (WGS) entry which is preliminary data.</text>
</comment>
<evidence type="ECO:0008006" key="4">
    <source>
        <dbReference type="Google" id="ProtNLM"/>
    </source>
</evidence>
<dbReference type="Gene3D" id="3.40.50.300">
    <property type="entry name" value="P-loop containing nucleotide triphosphate hydrolases"/>
    <property type="match status" value="1"/>
</dbReference>
<organism evidence="2 3">
    <name type="scientific">Escallonia rubra</name>
    <dbReference type="NCBI Taxonomy" id="112253"/>
    <lineage>
        <taxon>Eukaryota</taxon>
        <taxon>Viridiplantae</taxon>
        <taxon>Streptophyta</taxon>
        <taxon>Embryophyta</taxon>
        <taxon>Tracheophyta</taxon>
        <taxon>Spermatophyta</taxon>
        <taxon>Magnoliopsida</taxon>
        <taxon>eudicotyledons</taxon>
        <taxon>Gunneridae</taxon>
        <taxon>Pentapetalae</taxon>
        <taxon>asterids</taxon>
        <taxon>campanulids</taxon>
        <taxon>Escalloniales</taxon>
        <taxon>Escalloniaceae</taxon>
        <taxon>Escallonia</taxon>
    </lineage>
</organism>
<dbReference type="GO" id="GO:0005663">
    <property type="term" value="C:DNA replication factor C complex"/>
    <property type="evidence" value="ECO:0007669"/>
    <property type="project" value="TreeGrafter"/>
</dbReference>
<keyword evidence="3" id="KW-1185">Reference proteome</keyword>
<protein>
    <recommendedName>
        <fullName evidence="4">DNA polymerase III subunit gamma/tau</fullName>
    </recommendedName>
</protein>
<proteinExistence type="predicted"/>
<accession>A0AA88R0S2</accession>
<dbReference type="Proteomes" id="UP001187471">
    <property type="component" value="Unassembled WGS sequence"/>
</dbReference>
<dbReference type="SMART" id="SM00205">
    <property type="entry name" value="THN"/>
    <property type="match status" value="1"/>
</dbReference>
<dbReference type="GO" id="GO:0003689">
    <property type="term" value="F:DNA clamp loader activity"/>
    <property type="evidence" value="ECO:0007669"/>
    <property type="project" value="TreeGrafter"/>
</dbReference>
<dbReference type="AlphaFoldDB" id="A0AA88R0S2"/>
<name>A0AA88R0S2_9ASTE</name>
<dbReference type="PANTHER" id="PTHR11669">
    <property type="entry name" value="REPLICATION FACTOR C / DNA POLYMERASE III GAMMA-TAU SUBUNIT"/>
    <property type="match status" value="1"/>
</dbReference>
<dbReference type="GO" id="GO:0006261">
    <property type="term" value="P:DNA-templated DNA replication"/>
    <property type="evidence" value="ECO:0007669"/>
    <property type="project" value="TreeGrafter"/>
</dbReference>